<name>A0A0L8I7M5_OCTBM</name>
<reference evidence="2" key="1">
    <citation type="submission" date="2015-07" db="EMBL/GenBank/DDBJ databases">
        <title>MeaNS - Measles Nucleotide Surveillance Program.</title>
        <authorList>
            <person name="Tran T."/>
            <person name="Druce J."/>
        </authorList>
    </citation>
    <scope>NUCLEOTIDE SEQUENCE</scope>
    <source>
        <strain evidence="2">UCB-OBI-ISO-001</strain>
        <tissue evidence="2">Gonad</tissue>
    </source>
</reference>
<gene>
    <name evidence="2" type="ORF">OCBIM_22032207mg</name>
</gene>
<evidence type="ECO:0000313" key="2">
    <source>
        <dbReference type="EMBL" id="KOF97025.1"/>
    </source>
</evidence>
<keyword evidence="1" id="KW-0472">Membrane</keyword>
<protein>
    <submittedName>
        <fullName evidence="2">Uncharacterized protein</fullName>
    </submittedName>
</protein>
<sequence length="101" mass="12091">MIIRLHSYILLLFSYISKIRTTTMTRMSSYSIYLHTIRIFFTLLYVFFNMILISFPTMNFARDIRILFSESTQLFYFVDFTEVISADKAKLPIVLMKIYSI</sequence>
<feature type="transmembrane region" description="Helical" evidence="1">
    <location>
        <begin position="32"/>
        <end position="55"/>
    </location>
</feature>
<proteinExistence type="predicted"/>
<accession>A0A0L8I7M5</accession>
<keyword evidence="1" id="KW-1133">Transmembrane helix</keyword>
<dbReference type="EMBL" id="KQ416425">
    <property type="protein sequence ID" value="KOF97025.1"/>
    <property type="molecule type" value="Genomic_DNA"/>
</dbReference>
<organism evidence="2">
    <name type="scientific">Octopus bimaculoides</name>
    <name type="common">California two-spotted octopus</name>
    <dbReference type="NCBI Taxonomy" id="37653"/>
    <lineage>
        <taxon>Eukaryota</taxon>
        <taxon>Metazoa</taxon>
        <taxon>Spiralia</taxon>
        <taxon>Lophotrochozoa</taxon>
        <taxon>Mollusca</taxon>
        <taxon>Cephalopoda</taxon>
        <taxon>Coleoidea</taxon>
        <taxon>Octopodiformes</taxon>
        <taxon>Octopoda</taxon>
        <taxon>Incirrata</taxon>
        <taxon>Octopodidae</taxon>
        <taxon>Octopus</taxon>
    </lineage>
</organism>
<dbReference type="AlphaFoldDB" id="A0A0L8I7M5"/>
<keyword evidence="1" id="KW-0812">Transmembrane</keyword>
<evidence type="ECO:0000256" key="1">
    <source>
        <dbReference type="SAM" id="Phobius"/>
    </source>
</evidence>